<organism evidence="1 2">
    <name type="scientific">Methylomonas methanica</name>
    <dbReference type="NCBI Taxonomy" id="421"/>
    <lineage>
        <taxon>Bacteria</taxon>
        <taxon>Pseudomonadati</taxon>
        <taxon>Pseudomonadota</taxon>
        <taxon>Gammaproteobacteria</taxon>
        <taxon>Methylococcales</taxon>
        <taxon>Methylococcaceae</taxon>
        <taxon>Methylomonas</taxon>
    </lineage>
</organism>
<name>A0A177MLZ3_METMH</name>
<sequence>MTSGWDGHYCEENFREVVFEIAIIIAISSIRRKKFEICIGFDLLEVQRYRPKPAGRGNYPIFNR</sequence>
<evidence type="ECO:0000313" key="2">
    <source>
        <dbReference type="Proteomes" id="UP000077763"/>
    </source>
</evidence>
<accession>A0A177MLZ3</accession>
<evidence type="ECO:0000313" key="1">
    <source>
        <dbReference type="EMBL" id="OAI06837.1"/>
    </source>
</evidence>
<dbReference type="EMBL" id="LUUH01000031">
    <property type="protein sequence ID" value="OAI06837.1"/>
    <property type="molecule type" value="Genomic_DNA"/>
</dbReference>
<reference evidence="2" key="1">
    <citation type="submission" date="2016-03" db="EMBL/GenBank/DDBJ databases">
        <authorList>
            <person name="Heylen K."/>
            <person name="De Vos P."/>
            <person name="Vekeman B."/>
        </authorList>
    </citation>
    <scope>NUCLEOTIDE SEQUENCE [LARGE SCALE GENOMIC DNA]</scope>
    <source>
        <strain evidence="2">R-45371</strain>
    </source>
</reference>
<proteinExistence type="predicted"/>
<dbReference type="Proteomes" id="UP000077763">
    <property type="component" value="Unassembled WGS sequence"/>
</dbReference>
<dbReference type="AlphaFoldDB" id="A0A177MLZ3"/>
<comment type="caution">
    <text evidence="1">The sequence shown here is derived from an EMBL/GenBank/DDBJ whole genome shotgun (WGS) entry which is preliminary data.</text>
</comment>
<protein>
    <submittedName>
        <fullName evidence="1">Uncharacterized protein</fullName>
    </submittedName>
</protein>
<gene>
    <name evidence="1" type="ORF">A1353_08420</name>
</gene>